<reference evidence="4 5" key="1">
    <citation type="journal article" date="2023" name="BMC Biotechnol.">
        <title>Vitis rotundifolia cv Carlos genome sequencing.</title>
        <authorList>
            <person name="Huff M."/>
            <person name="Hulse-Kemp A."/>
            <person name="Scheffler B."/>
            <person name="Youngblood R."/>
            <person name="Simpson S."/>
            <person name="Babiker E."/>
            <person name="Staton M."/>
        </authorList>
    </citation>
    <scope>NUCLEOTIDE SEQUENCE [LARGE SCALE GENOMIC DNA]</scope>
    <source>
        <tissue evidence="4">Leaf</tissue>
    </source>
</reference>
<keyword evidence="2" id="KW-0804">Transcription</keyword>
<dbReference type="GO" id="GO:0006353">
    <property type="term" value="P:DNA-templated transcription termination"/>
    <property type="evidence" value="ECO:0007669"/>
    <property type="project" value="UniProtKB-KW"/>
</dbReference>
<dbReference type="PANTHER" id="PTHR13068:SF133">
    <property type="entry name" value="MITOCHONDRIAL TRANSCRIPTION TERMINATION FACTOR FAMILY PROTEIN"/>
    <property type="match status" value="1"/>
</dbReference>
<dbReference type="SMART" id="SM00733">
    <property type="entry name" value="Mterf"/>
    <property type="match status" value="7"/>
</dbReference>
<evidence type="ECO:0000256" key="3">
    <source>
        <dbReference type="ARBA" id="ARBA00022946"/>
    </source>
</evidence>
<protein>
    <submittedName>
        <fullName evidence="4">Uncharacterized protein</fullName>
    </submittedName>
</protein>
<sequence length="398" mass="45651">MTTSFLCKRVVSLKNVGQMFEISRAQVHFLRNTEPFRFRSFSSPKQHSFTVSYFMNSCGLSPESALSASRKVQFETPERADSVLALLRNYGCTNTHISKIVSRYPRLLTANPEKTLLPKLEFFRSVGFSGPDLASIVVASPQILRRSLENHVIPSYNFLKSVVMVNENIVRALNKSYWLNGQSLQNIIVPNIEILKDIGVPMSNISFLVTCHPSAVSQNNEKFARSVKMVIEMGFDPLRVKFLKAVQVIVEMAESMWEHKMEVYRRWGLTNDQIMLMFRLDPLCMKSSEKKIMSVMDFLVNKMGWEPAAIARYPTVFLRSLEKKIIPWCSVVKVLQMKGLVKKDLCVSFLGSGEKNFLNRFMVKYEQDVPELLNVYQGKIGILELGLIPERIWEKKQL</sequence>
<dbReference type="Gene3D" id="1.25.70.10">
    <property type="entry name" value="Transcription termination factor 3, mitochondrial"/>
    <property type="match status" value="1"/>
</dbReference>
<name>A0AA38ZWY3_VITRO</name>
<dbReference type="PANTHER" id="PTHR13068">
    <property type="entry name" value="CGI-12 PROTEIN-RELATED"/>
    <property type="match status" value="1"/>
</dbReference>
<gene>
    <name evidence="4" type="ORF">PVL29_008567</name>
</gene>
<dbReference type="FunFam" id="1.25.70.10:FF:000001">
    <property type="entry name" value="Mitochondrial transcription termination factor-like"/>
    <property type="match status" value="1"/>
</dbReference>
<keyword evidence="2" id="KW-0805">Transcription regulation</keyword>
<dbReference type="InterPro" id="IPR003690">
    <property type="entry name" value="MTERF"/>
</dbReference>
<dbReference type="EMBL" id="JARBHA010000007">
    <property type="protein sequence ID" value="KAJ9696410.1"/>
    <property type="molecule type" value="Genomic_DNA"/>
</dbReference>
<keyword evidence="5" id="KW-1185">Reference proteome</keyword>
<dbReference type="Proteomes" id="UP001168098">
    <property type="component" value="Unassembled WGS sequence"/>
</dbReference>
<dbReference type="Pfam" id="PF02536">
    <property type="entry name" value="mTERF"/>
    <property type="match status" value="2"/>
</dbReference>
<comment type="similarity">
    <text evidence="1">Belongs to the mTERF family.</text>
</comment>
<comment type="caution">
    <text evidence="4">The sequence shown here is derived from an EMBL/GenBank/DDBJ whole genome shotgun (WGS) entry which is preliminary data.</text>
</comment>
<organism evidence="4 5">
    <name type="scientific">Vitis rotundifolia</name>
    <name type="common">Muscadine grape</name>
    <dbReference type="NCBI Taxonomy" id="103349"/>
    <lineage>
        <taxon>Eukaryota</taxon>
        <taxon>Viridiplantae</taxon>
        <taxon>Streptophyta</taxon>
        <taxon>Embryophyta</taxon>
        <taxon>Tracheophyta</taxon>
        <taxon>Spermatophyta</taxon>
        <taxon>Magnoliopsida</taxon>
        <taxon>eudicotyledons</taxon>
        <taxon>Gunneridae</taxon>
        <taxon>Pentapetalae</taxon>
        <taxon>rosids</taxon>
        <taxon>Vitales</taxon>
        <taxon>Vitaceae</taxon>
        <taxon>Viteae</taxon>
        <taxon>Vitis</taxon>
    </lineage>
</organism>
<evidence type="ECO:0000256" key="1">
    <source>
        <dbReference type="ARBA" id="ARBA00007692"/>
    </source>
</evidence>
<evidence type="ECO:0000256" key="2">
    <source>
        <dbReference type="ARBA" id="ARBA00022472"/>
    </source>
</evidence>
<dbReference type="AlphaFoldDB" id="A0AA38ZWY3"/>
<dbReference type="InterPro" id="IPR038538">
    <property type="entry name" value="MTERF_sf"/>
</dbReference>
<evidence type="ECO:0000313" key="4">
    <source>
        <dbReference type="EMBL" id="KAJ9696410.1"/>
    </source>
</evidence>
<keyword evidence="3" id="KW-0809">Transit peptide</keyword>
<dbReference type="GO" id="GO:0003676">
    <property type="term" value="F:nucleic acid binding"/>
    <property type="evidence" value="ECO:0007669"/>
    <property type="project" value="InterPro"/>
</dbReference>
<proteinExistence type="inferred from homology"/>
<evidence type="ECO:0000313" key="5">
    <source>
        <dbReference type="Proteomes" id="UP001168098"/>
    </source>
</evidence>
<accession>A0AA38ZWY3</accession>
<keyword evidence="2" id="KW-0806">Transcription termination</keyword>